<dbReference type="InterPro" id="IPR006786">
    <property type="entry name" value="Pinin_SDK_MemA"/>
</dbReference>
<keyword evidence="7" id="KW-0539">Nucleus</keyword>
<evidence type="ECO:0000259" key="10">
    <source>
        <dbReference type="Pfam" id="PF04696"/>
    </source>
</evidence>
<dbReference type="Pfam" id="PF04696">
    <property type="entry name" value="Pinin_SDK_memA"/>
    <property type="match status" value="1"/>
</dbReference>
<feature type="region of interest" description="Disordered" evidence="9">
    <location>
        <begin position="37"/>
        <end position="56"/>
    </location>
</feature>
<dbReference type="OrthoDB" id="330772at2759"/>
<keyword evidence="8" id="KW-0175">Coiled coil</keyword>
<feature type="domain" description="Pinin/SDK/MemA protein" evidence="10">
    <location>
        <begin position="84"/>
        <end position="191"/>
    </location>
</feature>
<name>A0A3S5B5K2_9PLAT</name>
<comment type="subcellular location">
    <subcellularLocation>
        <location evidence="1">Nucleus</location>
    </subcellularLocation>
</comment>
<evidence type="ECO:0000256" key="7">
    <source>
        <dbReference type="ARBA" id="ARBA00023242"/>
    </source>
</evidence>
<keyword evidence="3" id="KW-0507">mRNA processing</keyword>
<comment type="caution">
    <text evidence="11">The sequence shown here is derived from an EMBL/GenBank/DDBJ whole genome shotgun (WGS) entry which is preliminary data.</text>
</comment>
<evidence type="ECO:0000256" key="4">
    <source>
        <dbReference type="ARBA" id="ARBA00023015"/>
    </source>
</evidence>
<feature type="coiled-coil region" evidence="8">
    <location>
        <begin position="4"/>
        <end position="31"/>
    </location>
</feature>
<feature type="region of interest" description="Disordered" evidence="9">
    <location>
        <begin position="387"/>
        <end position="406"/>
    </location>
</feature>
<dbReference type="PANTHER" id="PTHR12707:SF0">
    <property type="entry name" value="PININ"/>
    <property type="match status" value="1"/>
</dbReference>
<dbReference type="GO" id="GO:0071013">
    <property type="term" value="C:catalytic step 2 spliceosome"/>
    <property type="evidence" value="ECO:0007669"/>
    <property type="project" value="TreeGrafter"/>
</dbReference>
<dbReference type="InterPro" id="IPR039853">
    <property type="entry name" value="Pinin"/>
</dbReference>
<evidence type="ECO:0000256" key="5">
    <source>
        <dbReference type="ARBA" id="ARBA00023163"/>
    </source>
</evidence>
<evidence type="ECO:0000313" key="11">
    <source>
        <dbReference type="EMBL" id="VEL34303.1"/>
    </source>
</evidence>
<dbReference type="GO" id="GO:0006397">
    <property type="term" value="P:mRNA processing"/>
    <property type="evidence" value="ECO:0007669"/>
    <property type="project" value="UniProtKB-KW"/>
</dbReference>
<dbReference type="EMBL" id="CAAALY010247385">
    <property type="protein sequence ID" value="VEL34303.1"/>
    <property type="molecule type" value="Genomic_DNA"/>
</dbReference>
<dbReference type="GO" id="GO:0008380">
    <property type="term" value="P:RNA splicing"/>
    <property type="evidence" value="ECO:0007669"/>
    <property type="project" value="UniProtKB-KW"/>
</dbReference>
<keyword evidence="6" id="KW-0508">mRNA splicing</keyword>
<evidence type="ECO:0000256" key="1">
    <source>
        <dbReference type="ARBA" id="ARBA00004123"/>
    </source>
</evidence>
<keyword evidence="12" id="KW-1185">Reference proteome</keyword>
<feature type="compositionally biased region" description="Basic and acidic residues" evidence="9">
    <location>
        <begin position="37"/>
        <end position="48"/>
    </location>
</feature>
<feature type="region of interest" description="Disordered" evidence="9">
    <location>
        <begin position="269"/>
        <end position="319"/>
    </location>
</feature>
<accession>A0A3S5B5K2</accession>
<proteinExistence type="inferred from homology"/>
<sequence>MTELQTLQQRLELVREQLDKTDSDIKRLTGRDIAYDKRGGFNREDQPPSKRANRGSLPYPQYVSYCFCLSSVPSSVVRVSDSSGRRMLGILQNTLNAFRNESVAAKHQPKAENRRRIDEKVEARAVEEKKSLQKERVELFRARREQLIEFQIWKKETEKMFGFIRTDHAPFIFFRPREDTVESNARKEDTRQKISEAIEARRLKMESYFESVSQQRRHRLAQSDPEHELSLRNVDKAGKFNSTNSDELDDDEFFASSLRSHVVVSSTNNNAAQQLDSNIENTNKSTMKKDDKHKKSNKSDQIEEGELSEESGDDEEPMLTDRAYQEQKLLRLQNDEQTTNHVETVEQTALVIEPSKESKSMTPVIDIMQIDSDVGHRRVVVQPLYTPPSQLDTESASSPQSVPASFQIQSTLSDTEPGEERHLTDNLTFAHNFCQHQLSIVSYSFLPVFVAALVVSGLAYQHGDTLSSASIGGTVALSVGGSTFKAGQFLSDFAHQKGEIQRDLDDAVSRLSLTGAVDSIQNKTDRAQVRRYNIYTFSSQTITITTAC</sequence>
<evidence type="ECO:0000256" key="2">
    <source>
        <dbReference type="ARBA" id="ARBA00010386"/>
    </source>
</evidence>
<evidence type="ECO:0000313" key="12">
    <source>
        <dbReference type="Proteomes" id="UP000784294"/>
    </source>
</evidence>
<dbReference type="PANTHER" id="PTHR12707">
    <property type="entry name" value="PINN"/>
    <property type="match status" value="1"/>
</dbReference>
<keyword evidence="4" id="KW-0805">Transcription regulation</keyword>
<protein>
    <recommendedName>
        <fullName evidence="10">Pinin/SDK/MemA protein domain-containing protein</fullName>
    </recommendedName>
</protein>
<gene>
    <name evidence="11" type="ORF">PXEA_LOCUS27743</name>
</gene>
<organism evidence="11 12">
    <name type="scientific">Protopolystoma xenopodis</name>
    <dbReference type="NCBI Taxonomy" id="117903"/>
    <lineage>
        <taxon>Eukaryota</taxon>
        <taxon>Metazoa</taxon>
        <taxon>Spiralia</taxon>
        <taxon>Lophotrochozoa</taxon>
        <taxon>Platyhelminthes</taxon>
        <taxon>Monogenea</taxon>
        <taxon>Polyopisthocotylea</taxon>
        <taxon>Polystomatidea</taxon>
        <taxon>Polystomatidae</taxon>
        <taxon>Protopolystoma</taxon>
    </lineage>
</organism>
<feature type="compositionally biased region" description="Polar residues" evidence="9">
    <location>
        <begin position="269"/>
        <end position="283"/>
    </location>
</feature>
<feature type="region of interest" description="Disordered" evidence="9">
    <location>
        <begin position="214"/>
        <end position="248"/>
    </location>
</feature>
<keyword evidence="5" id="KW-0804">Transcription</keyword>
<feature type="compositionally biased region" description="Acidic residues" evidence="9">
    <location>
        <begin position="302"/>
        <end position="318"/>
    </location>
</feature>
<feature type="compositionally biased region" description="Basic and acidic residues" evidence="9">
    <location>
        <begin position="224"/>
        <end position="238"/>
    </location>
</feature>
<dbReference type="AlphaFoldDB" id="A0A3S5B5K2"/>
<evidence type="ECO:0000256" key="8">
    <source>
        <dbReference type="SAM" id="Coils"/>
    </source>
</evidence>
<reference evidence="11" key="1">
    <citation type="submission" date="2018-11" db="EMBL/GenBank/DDBJ databases">
        <authorList>
            <consortium name="Pathogen Informatics"/>
        </authorList>
    </citation>
    <scope>NUCLEOTIDE SEQUENCE</scope>
</reference>
<evidence type="ECO:0000256" key="3">
    <source>
        <dbReference type="ARBA" id="ARBA00022664"/>
    </source>
</evidence>
<dbReference type="Proteomes" id="UP000784294">
    <property type="component" value="Unassembled WGS sequence"/>
</dbReference>
<evidence type="ECO:0000256" key="9">
    <source>
        <dbReference type="SAM" id="MobiDB-lite"/>
    </source>
</evidence>
<comment type="similarity">
    <text evidence="2">Belongs to the pinin family.</text>
</comment>
<evidence type="ECO:0000256" key="6">
    <source>
        <dbReference type="ARBA" id="ARBA00023187"/>
    </source>
</evidence>